<comment type="caution">
    <text evidence="6">The sequence shown here is derived from an EMBL/GenBank/DDBJ whole genome shotgun (WGS) entry which is preliminary data.</text>
</comment>
<reference evidence="6 7" key="1">
    <citation type="submission" date="2024-05" db="EMBL/GenBank/DDBJ databases">
        <authorList>
            <person name="Wallberg A."/>
        </authorList>
    </citation>
    <scope>NUCLEOTIDE SEQUENCE [LARGE SCALE GENOMIC DNA]</scope>
</reference>
<comment type="subcellular location">
    <subcellularLocation>
        <location evidence="1 2 3">Nucleus</location>
    </subcellularLocation>
</comment>
<evidence type="ECO:0000256" key="1">
    <source>
        <dbReference type="ARBA" id="ARBA00004123"/>
    </source>
</evidence>
<gene>
    <name evidence="6" type="ORF">MNOR_LOCUS11417</name>
</gene>
<sequence length="529" mass="57621">MLTQMELQSASSNGLLDGDSSALMSPLDSFIEYPMEQTELEYFESQFESNLVSAGDSLNDFIQSQQEVLESLPTPPTPSEDPPPYQLSLYDSSDSIDATSLIYDSDELKPFAKDFSSFNGLTSLGSFDTSSAVGLDAVLDNRTSTTATFDLEGGIKYEFDIKYEVDSPGMYSPPASDVESPRSNNPFDCSSSDIPAALRIKPEESEIISLLKAPPGVVYKDTLGSVGGNGKGKISALQRRALDNIFAVTERPSRGLVLHIAQELGLHHLTVKNFFSNGRRRLRRAAARVQDPERTQRENQRRKEKRRLAAIAAAVNNNNNNNNIERCTVSSSIGMRSIVSSTSQDNAMDVNTQKEPPQISPQRRALMEKLADKVQRSVAQRSLQGDIPDLGQTNLQLVTTTTTPLDISSAQLNLMSKHIDLSQLSSASLDALAPHLDFDTSHLDVSHLDATHLDLQAHLELHQPSSLDLQDLPGTSIDLPVSGVDIPVSIADIPVSGVDLVAVSGLDLNQQTTTALLQIPQDPDPWAFF</sequence>
<evidence type="ECO:0000259" key="5">
    <source>
        <dbReference type="PROSITE" id="PS50071"/>
    </source>
</evidence>
<dbReference type="InterPro" id="IPR009057">
    <property type="entry name" value="Homeodomain-like_sf"/>
</dbReference>
<keyword evidence="7" id="KW-1185">Reference proteome</keyword>
<evidence type="ECO:0000313" key="7">
    <source>
        <dbReference type="Proteomes" id="UP001497623"/>
    </source>
</evidence>
<dbReference type="PANTHER" id="PTHR14057:SF47">
    <property type="entry name" value="HOMEOBOX PROTEIN ONECUT"/>
    <property type="match status" value="1"/>
</dbReference>
<feature type="DNA-binding region" description="Homeobox" evidence="2">
    <location>
        <begin position="227"/>
        <end position="286"/>
    </location>
</feature>
<evidence type="ECO:0000256" key="2">
    <source>
        <dbReference type="PROSITE-ProRule" id="PRU00108"/>
    </source>
</evidence>
<evidence type="ECO:0000256" key="4">
    <source>
        <dbReference type="SAM" id="MobiDB-lite"/>
    </source>
</evidence>
<dbReference type="SUPFAM" id="SSF46689">
    <property type="entry name" value="Homeodomain-like"/>
    <property type="match status" value="1"/>
</dbReference>
<dbReference type="AlphaFoldDB" id="A0AAV2QE16"/>
<name>A0AAV2QE16_MEGNR</name>
<dbReference type="PANTHER" id="PTHR14057">
    <property type="entry name" value="TRANSCRIPTION FACTOR ONECUT"/>
    <property type="match status" value="1"/>
</dbReference>
<dbReference type="GO" id="GO:0005634">
    <property type="term" value="C:nucleus"/>
    <property type="evidence" value="ECO:0007669"/>
    <property type="project" value="UniProtKB-SubCell"/>
</dbReference>
<keyword evidence="2 3" id="KW-0371">Homeobox</keyword>
<proteinExistence type="predicted"/>
<dbReference type="SMART" id="SM00389">
    <property type="entry name" value="HOX"/>
    <property type="match status" value="1"/>
</dbReference>
<dbReference type="CDD" id="cd00086">
    <property type="entry name" value="homeodomain"/>
    <property type="match status" value="1"/>
</dbReference>
<accession>A0AAV2QE16</accession>
<dbReference type="InterPro" id="IPR051649">
    <property type="entry name" value="CUT_Homeobox"/>
</dbReference>
<feature type="region of interest" description="Disordered" evidence="4">
    <location>
        <begin position="285"/>
        <end position="304"/>
    </location>
</feature>
<keyword evidence="2 3" id="KW-0539">Nucleus</keyword>
<feature type="compositionally biased region" description="Basic and acidic residues" evidence="4">
    <location>
        <begin position="290"/>
        <end position="301"/>
    </location>
</feature>
<keyword evidence="2 3" id="KW-0238">DNA-binding</keyword>
<dbReference type="Pfam" id="PF00046">
    <property type="entry name" value="Homeodomain"/>
    <property type="match status" value="1"/>
</dbReference>
<dbReference type="Proteomes" id="UP001497623">
    <property type="component" value="Unassembled WGS sequence"/>
</dbReference>
<dbReference type="GO" id="GO:0000978">
    <property type="term" value="F:RNA polymerase II cis-regulatory region sequence-specific DNA binding"/>
    <property type="evidence" value="ECO:0007669"/>
    <property type="project" value="TreeGrafter"/>
</dbReference>
<dbReference type="InterPro" id="IPR001356">
    <property type="entry name" value="HD"/>
</dbReference>
<dbReference type="PROSITE" id="PS50071">
    <property type="entry name" value="HOMEOBOX_2"/>
    <property type="match status" value="1"/>
</dbReference>
<feature type="domain" description="Homeobox" evidence="5">
    <location>
        <begin position="225"/>
        <end position="285"/>
    </location>
</feature>
<dbReference type="GO" id="GO:0000981">
    <property type="term" value="F:DNA-binding transcription factor activity, RNA polymerase II-specific"/>
    <property type="evidence" value="ECO:0007669"/>
    <property type="project" value="TreeGrafter"/>
</dbReference>
<organism evidence="6 7">
    <name type="scientific">Meganyctiphanes norvegica</name>
    <name type="common">Northern krill</name>
    <name type="synonym">Thysanopoda norvegica</name>
    <dbReference type="NCBI Taxonomy" id="48144"/>
    <lineage>
        <taxon>Eukaryota</taxon>
        <taxon>Metazoa</taxon>
        <taxon>Ecdysozoa</taxon>
        <taxon>Arthropoda</taxon>
        <taxon>Crustacea</taxon>
        <taxon>Multicrustacea</taxon>
        <taxon>Malacostraca</taxon>
        <taxon>Eumalacostraca</taxon>
        <taxon>Eucarida</taxon>
        <taxon>Euphausiacea</taxon>
        <taxon>Euphausiidae</taxon>
        <taxon>Meganyctiphanes</taxon>
    </lineage>
</organism>
<protein>
    <recommendedName>
        <fullName evidence="5">Homeobox domain-containing protein</fullName>
    </recommendedName>
</protein>
<dbReference type="EMBL" id="CAXKWB010005994">
    <property type="protein sequence ID" value="CAL4080896.1"/>
    <property type="molecule type" value="Genomic_DNA"/>
</dbReference>
<dbReference type="Gene3D" id="1.10.10.60">
    <property type="entry name" value="Homeodomain-like"/>
    <property type="match status" value="1"/>
</dbReference>
<evidence type="ECO:0000256" key="3">
    <source>
        <dbReference type="RuleBase" id="RU000682"/>
    </source>
</evidence>
<evidence type="ECO:0000313" key="6">
    <source>
        <dbReference type="EMBL" id="CAL4080896.1"/>
    </source>
</evidence>